<dbReference type="SUPFAM" id="SSF53474">
    <property type="entry name" value="alpha/beta-Hydrolases"/>
    <property type="match status" value="1"/>
</dbReference>
<dbReference type="Proteomes" id="UP001215827">
    <property type="component" value="Chromosome"/>
</dbReference>
<dbReference type="InterPro" id="IPR029058">
    <property type="entry name" value="AB_hydrolase_fold"/>
</dbReference>
<name>A0ABY8FQA1_9SPHN</name>
<dbReference type="EMBL" id="CP121106">
    <property type="protein sequence ID" value="WFL76083.1"/>
    <property type="molecule type" value="Genomic_DNA"/>
</dbReference>
<dbReference type="PANTHER" id="PTHR48081:SF8">
    <property type="entry name" value="ALPHA_BETA HYDROLASE FOLD-3 DOMAIN-CONTAINING PROTEIN-RELATED"/>
    <property type="match status" value="1"/>
</dbReference>
<dbReference type="Pfam" id="PF07859">
    <property type="entry name" value="Abhydrolase_3"/>
    <property type="match status" value="1"/>
</dbReference>
<dbReference type="InterPro" id="IPR050300">
    <property type="entry name" value="GDXG_lipolytic_enzyme"/>
</dbReference>
<feature type="domain" description="Alpha/beta hydrolase fold-3" evidence="2">
    <location>
        <begin position="86"/>
        <end position="289"/>
    </location>
</feature>
<evidence type="ECO:0000313" key="4">
    <source>
        <dbReference type="Proteomes" id="UP001215827"/>
    </source>
</evidence>
<dbReference type="Gene3D" id="3.40.50.1820">
    <property type="entry name" value="alpha/beta hydrolase"/>
    <property type="match status" value="1"/>
</dbReference>
<dbReference type="RefSeq" id="WP_278014849.1">
    <property type="nucleotide sequence ID" value="NZ_CP121106.1"/>
</dbReference>
<dbReference type="PANTHER" id="PTHR48081">
    <property type="entry name" value="AB HYDROLASE SUPERFAMILY PROTEIN C4A8.06C"/>
    <property type="match status" value="1"/>
</dbReference>
<organism evidence="3 4">
    <name type="scientific">Altererythrobacter arenosus</name>
    <dbReference type="NCBI Taxonomy" id="3032592"/>
    <lineage>
        <taxon>Bacteria</taxon>
        <taxon>Pseudomonadati</taxon>
        <taxon>Pseudomonadota</taxon>
        <taxon>Alphaproteobacteria</taxon>
        <taxon>Sphingomonadales</taxon>
        <taxon>Erythrobacteraceae</taxon>
        <taxon>Altererythrobacter</taxon>
    </lineage>
</organism>
<evidence type="ECO:0000259" key="2">
    <source>
        <dbReference type="Pfam" id="PF07859"/>
    </source>
</evidence>
<dbReference type="GO" id="GO:0016787">
    <property type="term" value="F:hydrolase activity"/>
    <property type="evidence" value="ECO:0007669"/>
    <property type="project" value="UniProtKB-KW"/>
</dbReference>
<accession>A0ABY8FQA1</accession>
<keyword evidence="1 3" id="KW-0378">Hydrolase</keyword>
<protein>
    <submittedName>
        <fullName evidence="3">Alpha/beta hydrolase</fullName>
    </submittedName>
</protein>
<evidence type="ECO:0000256" key="1">
    <source>
        <dbReference type="ARBA" id="ARBA00022801"/>
    </source>
</evidence>
<sequence length="310" mass="34151">MSDIFELRARKPSLLMRLLTWFVSKQPKVFPDDPAELRHLLATRPAPEDAPMPDKFNTRFQVERWQCEGHECVTLHPRSGKGEGHILYFHGGGFILPILEVHWPLIAALIDTTGASVSVPLYPVVPEADHSAAEAMADALFAKISQDWSPETITLMGDSAGGNLAAALALRLAEAGGPQAGKLVLFAPWLDVTLSDEAARGIEPHDIMLRVDALRVMGEKWAGARDPRDALVSPLYASQQQFLQLPPTAIFQGQHDLFVVDCRTYAKRAAEAGKPVRLYEYAGAPHVFMALLPTREAKDCLRLVAEFMRG</sequence>
<reference evidence="3 4" key="1">
    <citation type="submission" date="2023-03" db="EMBL/GenBank/DDBJ databases">
        <title>Altererythrobacter sp. CAU 1644 isolated from sand.</title>
        <authorList>
            <person name="Kim W."/>
        </authorList>
    </citation>
    <scope>NUCLEOTIDE SEQUENCE [LARGE SCALE GENOMIC DNA]</scope>
    <source>
        <strain evidence="3 4">CAU 1644</strain>
    </source>
</reference>
<gene>
    <name evidence="3" type="ORF">P7228_08690</name>
</gene>
<dbReference type="InterPro" id="IPR013094">
    <property type="entry name" value="AB_hydrolase_3"/>
</dbReference>
<proteinExistence type="predicted"/>
<keyword evidence="4" id="KW-1185">Reference proteome</keyword>
<evidence type="ECO:0000313" key="3">
    <source>
        <dbReference type="EMBL" id="WFL76083.1"/>
    </source>
</evidence>